<feature type="transmembrane region" description="Helical" evidence="6">
    <location>
        <begin position="309"/>
        <end position="326"/>
    </location>
</feature>
<evidence type="ECO:0000256" key="6">
    <source>
        <dbReference type="SAM" id="Phobius"/>
    </source>
</evidence>
<dbReference type="Proteomes" id="UP000292372">
    <property type="component" value="Unassembled WGS sequence"/>
</dbReference>
<keyword evidence="5 6" id="KW-0472">Membrane</keyword>
<feature type="transmembrane region" description="Helical" evidence="6">
    <location>
        <begin position="247"/>
        <end position="267"/>
    </location>
</feature>
<feature type="domain" description="EamA" evidence="7">
    <location>
        <begin position="181"/>
        <end position="326"/>
    </location>
</feature>
<keyword evidence="9" id="KW-1185">Reference proteome</keyword>
<feature type="domain" description="EamA" evidence="7">
    <location>
        <begin position="38"/>
        <end position="168"/>
    </location>
</feature>
<feature type="transmembrane region" description="Helical" evidence="6">
    <location>
        <begin position="99"/>
        <end position="118"/>
    </location>
</feature>
<protein>
    <submittedName>
        <fullName evidence="8">EamA/RhaT family transporter</fullName>
    </submittedName>
</protein>
<feature type="transmembrane region" description="Helical" evidence="6">
    <location>
        <begin position="279"/>
        <end position="297"/>
    </location>
</feature>
<dbReference type="PANTHER" id="PTHR32322:SF18">
    <property type="entry name" value="S-ADENOSYLMETHIONINE_S-ADENOSYLHOMOCYSTEINE TRANSPORTER"/>
    <property type="match status" value="1"/>
</dbReference>
<organism evidence="8 9">
    <name type="scientific">Hyunsoonleella pacifica</name>
    <dbReference type="NCBI Taxonomy" id="1080224"/>
    <lineage>
        <taxon>Bacteria</taxon>
        <taxon>Pseudomonadati</taxon>
        <taxon>Bacteroidota</taxon>
        <taxon>Flavobacteriia</taxon>
        <taxon>Flavobacteriales</taxon>
        <taxon>Flavobacteriaceae</taxon>
    </lineage>
</organism>
<evidence type="ECO:0000259" key="7">
    <source>
        <dbReference type="Pfam" id="PF00892"/>
    </source>
</evidence>
<dbReference type="Pfam" id="PF00892">
    <property type="entry name" value="EamA"/>
    <property type="match status" value="2"/>
</dbReference>
<feature type="transmembrane region" description="Helical" evidence="6">
    <location>
        <begin position="207"/>
        <end position="227"/>
    </location>
</feature>
<dbReference type="InterPro" id="IPR037185">
    <property type="entry name" value="EmrE-like"/>
</dbReference>
<keyword evidence="3 6" id="KW-0812">Transmembrane</keyword>
<evidence type="ECO:0000313" key="9">
    <source>
        <dbReference type="Proteomes" id="UP000292372"/>
    </source>
</evidence>
<feature type="transmembrane region" description="Helical" evidence="6">
    <location>
        <begin position="180"/>
        <end position="200"/>
    </location>
</feature>
<dbReference type="EMBL" id="SIRS01000004">
    <property type="protein sequence ID" value="TBN15739.1"/>
    <property type="molecule type" value="Genomic_DNA"/>
</dbReference>
<dbReference type="InterPro" id="IPR000620">
    <property type="entry name" value="EamA_dom"/>
</dbReference>
<proteinExistence type="predicted"/>
<comment type="caution">
    <text evidence="8">The sequence shown here is derived from an EMBL/GenBank/DDBJ whole genome shotgun (WGS) entry which is preliminary data.</text>
</comment>
<sequence>MVFSNISKIIDLFLMISIEKLFSKTNFKSLQNNIIRAHFALLATHVIYAANNFIAKGIMPEKVNPNALVMLRVIGAGLLFWGIKFFIKERVAKKDLFKLALCGLFGASLNQLSFFHGLSLTSPIDTSIIMTSAPAVVFILSILFLKEQVSNRKILGISIGGLGAIGLVLYGQVAEGNSSFLGNIFVFLNVLFYSFYQVIAKPLMRKYHFITIISWVFLFGFVFLIPFALKDLVLTTNFEAFTTDTYLAISFVIFFTTFCNFLFNIYALKQVSAPVVASYTYAQPAVSFIIVLILSFIFHNNTYNEDINWIKITCCFLIIIGVYLISKKQKKT</sequence>
<gene>
    <name evidence="8" type="ORF">EYD46_11495</name>
</gene>
<dbReference type="PANTHER" id="PTHR32322">
    <property type="entry name" value="INNER MEMBRANE TRANSPORTER"/>
    <property type="match status" value="1"/>
</dbReference>
<dbReference type="SUPFAM" id="SSF103481">
    <property type="entry name" value="Multidrug resistance efflux transporter EmrE"/>
    <property type="match status" value="2"/>
</dbReference>
<dbReference type="InterPro" id="IPR050638">
    <property type="entry name" value="AA-Vitamin_Transporters"/>
</dbReference>
<dbReference type="AlphaFoldDB" id="A0A4Q9FR48"/>
<evidence type="ECO:0000256" key="3">
    <source>
        <dbReference type="ARBA" id="ARBA00022692"/>
    </source>
</evidence>
<evidence type="ECO:0000256" key="1">
    <source>
        <dbReference type="ARBA" id="ARBA00004651"/>
    </source>
</evidence>
<dbReference type="GO" id="GO:0005886">
    <property type="term" value="C:plasma membrane"/>
    <property type="evidence" value="ECO:0007669"/>
    <property type="project" value="UniProtKB-SubCell"/>
</dbReference>
<evidence type="ECO:0000256" key="4">
    <source>
        <dbReference type="ARBA" id="ARBA00022989"/>
    </source>
</evidence>
<keyword evidence="2" id="KW-1003">Cell membrane</keyword>
<feature type="transmembrane region" description="Helical" evidence="6">
    <location>
        <begin position="124"/>
        <end position="145"/>
    </location>
</feature>
<keyword evidence="4 6" id="KW-1133">Transmembrane helix</keyword>
<comment type="subcellular location">
    <subcellularLocation>
        <location evidence="1">Cell membrane</location>
        <topology evidence="1">Multi-pass membrane protein</topology>
    </subcellularLocation>
</comment>
<feature type="transmembrane region" description="Helical" evidence="6">
    <location>
        <begin position="154"/>
        <end position="174"/>
    </location>
</feature>
<dbReference type="OrthoDB" id="9811486at2"/>
<evidence type="ECO:0000256" key="2">
    <source>
        <dbReference type="ARBA" id="ARBA00022475"/>
    </source>
</evidence>
<evidence type="ECO:0000256" key="5">
    <source>
        <dbReference type="ARBA" id="ARBA00023136"/>
    </source>
</evidence>
<name>A0A4Q9FR48_9FLAO</name>
<reference evidence="8 9" key="1">
    <citation type="journal article" date="2015" name="Int. J. Syst. Evol. Microbiol.">
        <title>Hyunsoonleella pacifica sp. nov., isolated from seawater of South Pacific Gyre.</title>
        <authorList>
            <person name="Gao X."/>
            <person name="Zhang Z."/>
            <person name="Dai X."/>
            <person name="Zhang X.H."/>
        </authorList>
    </citation>
    <scope>NUCLEOTIDE SEQUENCE [LARGE SCALE GENOMIC DNA]</scope>
    <source>
        <strain evidence="8 9">SW033</strain>
    </source>
</reference>
<evidence type="ECO:0000313" key="8">
    <source>
        <dbReference type="EMBL" id="TBN15739.1"/>
    </source>
</evidence>
<accession>A0A4Q9FR48</accession>
<feature type="transmembrane region" description="Helical" evidence="6">
    <location>
        <begin position="34"/>
        <end position="55"/>
    </location>
</feature>
<feature type="transmembrane region" description="Helical" evidence="6">
    <location>
        <begin position="67"/>
        <end position="87"/>
    </location>
</feature>